<evidence type="ECO:0000259" key="9">
    <source>
        <dbReference type="Pfam" id="PF01431"/>
    </source>
</evidence>
<protein>
    <recommendedName>
        <fullName evidence="13">Endothelin-converting enzyme 1</fullName>
    </recommendedName>
</protein>
<dbReference type="Proteomes" id="UP001157938">
    <property type="component" value="Unassembled WGS sequence"/>
</dbReference>
<feature type="domain" description="Peptidase M13 C-terminal" evidence="9">
    <location>
        <begin position="1254"/>
        <end position="1325"/>
    </location>
</feature>
<dbReference type="Pfam" id="PF01431">
    <property type="entry name" value="Peptidase_M13"/>
    <property type="match status" value="2"/>
</dbReference>
<keyword evidence="12" id="KW-1185">Reference proteome</keyword>
<keyword evidence="7" id="KW-0482">Metalloprotease</keyword>
<evidence type="ECO:0000256" key="3">
    <source>
        <dbReference type="ARBA" id="ARBA00022670"/>
    </source>
</evidence>
<feature type="compositionally biased region" description="Low complexity" evidence="8">
    <location>
        <begin position="714"/>
        <end position="726"/>
    </location>
</feature>
<evidence type="ECO:0000256" key="5">
    <source>
        <dbReference type="ARBA" id="ARBA00022801"/>
    </source>
</evidence>
<feature type="compositionally biased region" description="Basic residues" evidence="8">
    <location>
        <begin position="1148"/>
        <end position="1157"/>
    </location>
</feature>
<comment type="similarity">
    <text evidence="2">Belongs to the peptidase M13 family.</text>
</comment>
<feature type="region of interest" description="Disordered" evidence="8">
    <location>
        <begin position="646"/>
        <end position="1164"/>
    </location>
</feature>
<dbReference type="InterPro" id="IPR042089">
    <property type="entry name" value="Peptidase_M13_dom_2"/>
</dbReference>
<name>A0ABN8BXX4_9STRA</name>
<evidence type="ECO:0000256" key="7">
    <source>
        <dbReference type="ARBA" id="ARBA00023049"/>
    </source>
</evidence>
<dbReference type="PRINTS" id="PR00786">
    <property type="entry name" value="NEPRILYSIN"/>
</dbReference>
<feature type="compositionally biased region" description="Basic and acidic residues" evidence="8">
    <location>
        <begin position="1025"/>
        <end position="1086"/>
    </location>
</feature>
<proteinExistence type="inferred from homology"/>
<keyword evidence="3" id="KW-0645">Protease</keyword>
<evidence type="ECO:0000256" key="2">
    <source>
        <dbReference type="ARBA" id="ARBA00007357"/>
    </source>
</evidence>
<feature type="compositionally biased region" description="Pro residues" evidence="8">
    <location>
        <begin position="821"/>
        <end position="925"/>
    </location>
</feature>
<organism evidence="11 12">
    <name type="scientific">Peronospora farinosa</name>
    <dbReference type="NCBI Taxonomy" id="134698"/>
    <lineage>
        <taxon>Eukaryota</taxon>
        <taxon>Sar</taxon>
        <taxon>Stramenopiles</taxon>
        <taxon>Oomycota</taxon>
        <taxon>Peronosporomycetes</taxon>
        <taxon>Peronosporales</taxon>
        <taxon>Peronosporaceae</taxon>
        <taxon>Peronospora</taxon>
    </lineage>
</organism>
<dbReference type="Pfam" id="PF05649">
    <property type="entry name" value="Peptidase_M13_N"/>
    <property type="match status" value="1"/>
</dbReference>
<dbReference type="InterPro" id="IPR008753">
    <property type="entry name" value="Peptidase_M13_N"/>
</dbReference>
<feature type="domain" description="Peptidase M13 N-terminal" evidence="10">
    <location>
        <begin position="89"/>
        <end position="460"/>
    </location>
</feature>
<evidence type="ECO:0000259" key="10">
    <source>
        <dbReference type="Pfam" id="PF05649"/>
    </source>
</evidence>
<dbReference type="InterPro" id="IPR000718">
    <property type="entry name" value="Peptidase_M13"/>
</dbReference>
<feature type="compositionally biased region" description="Low complexity" evidence="8">
    <location>
        <begin position="808"/>
        <end position="820"/>
    </location>
</feature>
<feature type="compositionally biased region" description="Pro residues" evidence="8">
    <location>
        <begin position="937"/>
        <end position="958"/>
    </location>
</feature>
<keyword evidence="5" id="KW-0378">Hydrolase</keyword>
<accession>A0ABN8BXX4</accession>
<keyword evidence="6" id="KW-0862">Zinc</keyword>
<comment type="cofactor">
    <cofactor evidence="1">
        <name>Zn(2+)</name>
        <dbReference type="ChEBI" id="CHEBI:29105"/>
    </cofactor>
</comment>
<feature type="compositionally biased region" description="Pro residues" evidence="8">
    <location>
        <begin position="734"/>
        <end position="748"/>
    </location>
</feature>
<feature type="compositionally biased region" description="Basic and acidic residues" evidence="8">
    <location>
        <begin position="1129"/>
        <end position="1147"/>
    </location>
</feature>
<dbReference type="Gene3D" id="3.40.390.10">
    <property type="entry name" value="Collagenase (Catalytic Domain)"/>
    <property type="match status" value="2"/>
</dbReference>
<evidence type="ECO:0000256" key="4">
    <source>
        <dbReference type="ARBA" id="ARBA00022723"/>
    </source>
</evidence>
<dbReference type="PANTHER" id="PTHR11733">
    <property type="entry name" value="ZINC METALLOPROTEASE FAMILY M13 NEPRILYSIN-RELATED"/>
    <property type="match status" value="1"/>
</dbReference>
<keyword evidence="4" id="KW-0479">Metal-binding</keyword>
<comment type="caution">
    <text evidence="11">The sequence shown here is derived from an EMBL/GenBank/DDBJ whole genome shotgun (WGS) entry which is preliminary data.</text>
</comment>
<feature type="compositionally biased region" description="Low complexity" evidence="8">
    <location>
        <begin position="926"/>
        <end position="936"/>
    </location>
</feature>
<dbReference type="InterPro" id="IPR024079">
    <property type="entry name" value="MetalloPept_cat_dom_sf"/>
</dbReference>
<dbReference type="SUPFAM" id="SSF55486">
    <property type="entry name" value="Metalloproteases ('zincins'), catalytic domain"/>
    <property type="match status" value="2"/>
</dbReference>
<dbReference type="InterPro" id="IPR018497">
    <property type="entry name" value="Peptidase_M13_C"/>
</dbReference>
<dbReference type="EMBL" id="CAKLBC010000497">
    <property type="protein sequence ID" value="CAH0486672.1"/>
    <property type="molecule type" value="Genomic_DNA"/>
</dbReference>
<dbReference type="PANTHER" id="PTHR11733:SF167">
    <property type="entry name" value="FI17812P1-RELATED"/>
    <property type="match status" value="1"/>
</dbReference>
<evidence type="ECO:0000256" key="6">
    <source>
        <dbReference type="ARBA" id="ARBA00022833"/>
    </source>
</evidence>
<evidence type="ECO:0000313" key="12">
    <source>
        <dbReference type="Proteomes" id="UP001157938"/>
    </source>
</evidence>
<gene>
    <name evidence="11" type="ORF">PFR001_LOCUS2284</name>
</gene>
<dbReference type="CDD" id="cd08662">
    <property type="entry name" value="M13"/>
    <property type="match status" value="1"/>
</dbReference>
<dbReference type="PROSITE" id="PS51885">
    <property type="entry name" value="NEPRILYSIN"/>
    <property type="match status" value="1"/>
</dbReference>
<feature type="compositionally biased region" description="Pro residues" evidence="8">
    <location>
        <begin position="787"/>
        <end position="807"/>
    </location>
</feature>
<feature type="compositionally biased region" description="Pro residues" evidence="8">
    <location>
        <begin position="973"/>
        <end position="987"/>
    </location>
</feature>
<evidence type="ECO:0000256" key="8">
    <source>
        <dbReference type="SAM" id="MobiDB-lite"/>
    </source>
</evidence>
<sequence>MSRVNEFTPLLVNDKIQSRPQHHRSVWQFVLAGALSLGILSLFRQQNSVPLEIADVTVSFNEDKAITDDASDVAFLSSTETFKDPSVDPCVDFYDYACGGWLKSHEIPSDRPNIDSSFYVVSETNKDTIQQILDQNPPQIGQFYHSCLSDEEVDANALAFVTQLVNNVHQANSILALMELAGGMDQSLGISTFFSVFVGADSQDPTTNVLKLSQGGLTLPSREYYLEQSKVDAYAALYIDYVTKLFAVGELDHQNVSEFAEAVLEIETTFANISLPNTALRDLETTNMAYSFAEIAQRYPFLMAYLNGIYKKEPFPMLHAIIATPNFFEAQNQFLSDDALLPQLKKYLSFHVIDSFGTLLGEYFRRVSHDFHGKILGTGNLLPRNQYCMQVTTAFLGDEVGKYYMQDVFGPDAKKAAESLVEEIEESLKALLLTEAWLDKITYDAAVEKLSKVKNYIGGPDDVPPLPFELQADAFFDNVKRLLQLGSSKAIQSVGKPVDEKAWEMSASTVNAYYDPSANKMVFPAAILQPPFYSAEHFPAAANFARIGMLMGHELSHGFDDQGRKYDGNGALRSWWTPSVSAEFIEKAQCLAAQYSAFPVVSIEDGRVLGNVNGNLTLGENIADNGGIRLAYEAYHLWKRTFLPPPIEPSSEIQPEATNPDPATASPSDDQAPEQTPPVPSKEIPAAPVVPVPSETGPDKPIPVETLPPPVLPVPKAEAPEVPQAGPDGGTPGGSPPQPTVVPEPQPANIPQEINPVPEVPTPVKKTPALPGKESATEAPIVTPDSSTPPPDLSNTPPTLPDAPDTPNPSNGSTPSTLPDVPKPPSPPNGPTPPLPDTPDTPSPPNGSTPPLPDTPDTPAPPNGSTPPLPDTPDTPAPPNDSAPPTLPDAPDSPAPPNGSTPPLPDIPDTPAPPNGLTPPLPDVPDTPSSPNGSTPPTLPYVTNPPIPPNDSTPPTLPDAPITPISPDGSTPPTLPDAPDTPSPSNTPTPFKVPSVVPQPGPSIVSPDKTSKHKHKKEEDEPSAEPEKKDHTEIQKHHESGSEKSGKHNDSEREDDRDKDVHNDHERNEGHHRDEEKGDGLGDYRHKGSHHSHKTKDIYKNESKKDHHAKHSNEDGEESDKHMHHKHESKKERREARKKEKKESRRHEKEKHHHHHDKVYEENHKARHAEKKHHRHEEWSEECGDCGRKEYHGHHYKHEEDKDIISHGCGKGEADCGSKRHKWTLSESKYPFSGGDARIQSMVKKLARAFAQPDDSVADDRLFFTAFAQNWCEKRTPGYAELLRTIDTHSPGKWRVNGPLMNYAKFAEVFSCPVGTPMNPAKKCVIW</sequence>
<evidence type="ECO:0000313" key="11">
    <source>
        <dbReference type="EMBL" id="CAH0486672.1"/>
    </source>
</evidence>
<feature type="domain" description="Peptidase M13 C-terminal" evidence="9">
    <location>
        <begin position="511"/>
        <end position="636"/>
    </location>
</feature>
<evidence type="ECO:0000256" key="1">
    <source>
        <dbReference type="ARBA" id="ARBA00001947"/>
    </source>
</evidence>
<feature type="compositionally biased region" description="Basic and acidic residues" evidence="8">
    <location>
        <begin position="1095"/>
        <end position="1105"/>
    </location>
</feature>
<dbReference type="Gene3D" id="1.10.1380.10">
    <property type="entry name" value="Neutral endopeptidase , domain2"/>
    <property type="match status" value="1"/>
</dbReference>
<reference evidence="11 12" key="1">
    <citation type="submission" date="2021-11" db="EMBL/GenBank/DDBJ databases">
        <authorList>
            <person name="Islam A."/>
            <person name="Islam S."/>
            <person name="Flora M.S."/>
            <person name="Rahman M."/>
            <person name="Ziaur R.M."/>
            <person name="Epstein J.H."/>
            <person name="Hassan M."/>
            <person name="Klassen M."/>
            <person name="Woodard K."/>
            <person name="Webb A."/>
            <person name="Webby R.J."/>
            <person name="El Zowalaty M.E."/>
        </authorList>
    </citation>
    <scope>NUCLEOTIDE SEQUENCE [LARGE SCALE GENOMIC DNA]</scope>
    <source>
        <strain evidence="11">Pf1</strain>
    </source>
</reference>
<evidence type="ECO:0008006" key="13">
    <source>
        <dbReference type="Google" id="ProtNLM"/>
    </source>
</evidence>